<name>A0ABV7L7R1_9PROT</name>
<dbReference type="Proteomes" id="UP001595528">
    <property type="component" value="Unassembled WGS sequence"/>
</dbReference>
<dbReference type="InterPro" id="IPR020503">
    <property type="entry name" value="Uncharacterised_Rv2561"/>
</dbReference>
<protein>
    <submittedName>
        <fullName evidence="1">DUF2652 domain-containing protein</fullName>
    </submittedName>
</protein>
<organism evidence="1 2">
    <name type="scientific">Marinibaculum pumilum</name>
    <dbReference type="NCBI Taxonomy" id="1766165"/>
    <lineage>
        <taxon>Bacteria</taxon>
        <taxon>Pseudomonadati</taxon>
        <taxon>Pseudomonadota</taxon>
        <taxon>Alphaproteobacteria</taxon>
        <taxon>Rhodospirillales</taxon>
        <taxon>Rhodospirillaceae</taxon>
        <taxon>Marinibaculum</taxon>
    </lineage>
</organism>
<proteinExistence type="predicted"/>
<dbReference type="SUPFAM" id="SSF55961">
    <property type="entry name" value="Bet v1-like"/>
    <property type="match status" value="1"/>
</dbReference>
<dbReference type="Pfam" id="PF10851">
    <property type="entry name" value="DUF2652"/>
    <property type="match status" value="1"/>
</dbReference>
<dbReference type="RefSeq" id="WP_379906141.1">
    <property type="nucleotide sequence ID" value="NZ_JBHRTR010000048.1"/>
</dbReference>
<comment type="caution">
    <text evidence="1">The sequence shown here is derived from an EMBL/GenBank/DDBJ whole genome shotgun (WGS) entry which is preliminary data.</text>
</comment>
<evidence type="ECO:0000313" key="2">
    <source>
        <dbReference type="Proteomes" id="UP001595528"/>
    </source>
</evidence>
<dbReference type="CDD" id="cd07814">
    <property type="entry name" value="SRPBCC_CalC_Aha1-like"/>
    <property type="match status" value="1"/>
</dbReference>
<dbReference type="Gene3D" id="3.30.530.20">
    <property type="match status" value="1"/>
</dbReference>
<dbReference type="InterPro" id="IPR023393">
    <property type="entry name" value="START-like_dom_sf"/>
</dbReference>
<evidence type="ECO:0000313" key="1">
    <source>
        <dbReference type="EMBL" id="MFC3230711.1"/>
    </source>
</evidence>
<sequence>MEGDAMFAYSDRDGFPSGESFLALCENLYNTFALRRQNIIANISCTCRACANVADLDLKIIAHYGSFKEIQVGPMRDISGADVILVHRMAKTDVAAGTGIRSYALFSDAAVAAMGIEAAMTPYAEEIEHFGAVSMKVIDLARAWDGFRAARPRAFLEEAEGILTLRHRYPVPPAVLWETVTSPAWKLRWLGMRTVDVDRPEGRIGPGSLYVCAHDDLAFRYHVTDWQPFDYFSTRMIDPVHEGLTVEETYALSATDGGTEFRFTVGPAACSPFHCFIHGRTPCSNSA</sequence>
<accession>A0ABV7L7R1</accession>
<gene>
    <name evidence="1" type="ORF">ACFOGJ_25910</name>
</gene>
<keyword evidence="2" id="KW-1185">Reference proteome</keyword>
<dbReference type="EMBL" id="JBHRTR010000048">
    <property type="protein sequence ID" value="MFC3230711.1"/>
    <property type="molecule type" value="Genomic_DNA"/>
</dbReference>
<reference evidence="2" key="1">
    <citation type="journal article" date="2019" name="Int. J. Syst. Evol. Microbiol.">
        <title>The Global Catalogue of Microorganisms (GCM) 10K type strain sequencing project: providing services to taxonomists for standard genome sequencing and annotation.</title>
        <authorList>
            <consortium name="The Broad Institute Genomics Platform"/>
            <consortium name="The Broad Institute Genome Sequencing Center for Infectious Disease"/>
            <person name="Wu L."/>
            <person name="Ma J."/>
        </authorList>
    </citation>
    <scope>NUCLEOTIDE SEQUENCE [LARGE SCALE GENOMIC DNA]</scope>
    <source>
        <strain evidence="2">KCTC 42964</strain>
    </source>
</reference>